<comment type="subcellular location">
    <subcellularLocation>
        <location evidence="2">Membrane</location>
        <topology evidence="2">Multi-pass membrane protein</topology>
    </subcellularLocation>
</comment>
<dbReference type="OrthoDB" id="10260614at2759"/>
<evidence type="ECO:0000256" key="5">
    <source>
        <dbReference type="ARBA" id="ARBA00022692"/>
    </source>
</evidence>
<dbReference type="InterPro" id="IPR035952">
    <property type="entry name" value="Rhomboid-like_sf"/>
</dbReference>
<evidence type="ECO:0000256" key="9">
    <source>
        <dbReference type="SAM" id="Phobius"/>
    </source>
</evidence>
<evidence type="ECO:0000256" key="4">
    <source>
        <dbReference type="ARBA" id="ARBA00013039"/>
    </source>
</evidence>
<evidence type="ECO:0000313" key="11">
    <source>
        <dbReference type="EMBL" id="PIO76021.1"/>
    </source>
</evidence>
<feature type="transmembrane region" description="Helical" evidence="9">
    <location>
        <begin position="170"/>
        <end position="189"/>
    </location>
</feature>
<dbReference type="PANTHER" id="PTHR43731:SF14">
    <property type="entry name" value="PRESENILIN-ASSOCIATED RHOMBOID-LIKE PROTEIN, MITOCHONDRIAL"/>
    <property type="match status" value="1"/>
</dbReference>
<evidence type="ECO:0000256" key="1">
    <source>
        <dbReference type="ARBA" id="ARBA00000156"/>
    </source>
</evidence>
<dbReference type="Proteomes" id="UP000230423">
    <property type="component" value="Unassembled WGS sequence"/>
</dbReference>
<dbReference type="GO" id="GO:0016020">
    <property type="term" value="C:membrane"/>
    <property type="evidence" value="ECO:0007669"/>
    <property type="project" value="UniProtKB-SubCell"/>
</dbReference>
<dbReference type="Gene3D" id="1.20.1540.10">
    <property type="entry name" value="Rhomboid-like"/>
    <property type="match status" value="1"/>
</dbReference>
<dbReference type="PANTHER" id="PTHR43731">
    <property type="entry name" value="RHOMBOID PROTEASE"/>
    <property type="match status" value="1"/>
</dbReference>
<sequence length="277" mass="30260">MYVAGFAVPHSPYATDAIPVRPVSDLLKAVGFTVGVGAVAFSVAAIADYKQKENAIHLSGFTFDSRTGLPMATFSGFSGAKQGWWEQLTDGDKCALFLVCANAAIFALWKVKAFDKFMWRYFSNSFASKSLCLPMLLSMFSHQSLVHLGLNMYVVWSFTNVTVNNFLGPSQFWALYVTGGVFSSLVSLVHKAITRSPTRALGASGAILALLGYTCMKIPEARLKIVFIPGFDFSAQSAIISILLFDFAGLLFRFRLFDHAAHIGGTMFGIRLTGRRT</sequence>
<keyword evidence="7 9" id="KW-1133">Transmembrane helix</keyword>
<comment type="catalytic activity">
    <reaction evidence="1">
        <text>Cleaves type-1 transmembrane domains using a catalytic dyad composed of serine and histidine that are contributed by different transmembrane domains.</text>
        <dbReference type="EC" id="3.4.21.105"/>
    </reaction>
</comment>
<feature type="transmembrane region" description="Helical" evidence="9">
    <location>
        <begin position="26"/>
        <end position="47"/>
    </location>
</feature>
<keyword evidence="5 9" id="KW-0812">Transmembrane</keyword>
<evidence type="ECO:0000313" key="12">
    <source>
        <dbReference type="Proteomes" id="UP000230423"/>
    </source>
</evidence>
<dbReference type="FunFam" id="1.20.1540.10:FF:000012">
    <property type="entry name" value="Rhomboid family protein"/>
    <property type="match status" value="1"/>
</dbReference>
<accession>A0A2G9V0K5</accession>
<dbReference type="SUPFAM" id="SSF144091">
    <property type="entry name" value="Rhomboid-like"/>
    <property type="match status" value="1"/>
</dbReference>
<dbReference type="AlphaFoldDB" id="A0A2G9V0K5"/>
<dbReference type="InterPro" id="IPR050925">
    <property type="entry name" value="Rhomboid_protease_S54"/>
</dbReference>
<reference evidence="11 12" key="1">
    <citation type="submission" date="2015-09" db="EMBL/GenBank/DDBJ databases">
        <title>Draft genome of the parasitic nematode Teladorsagia circumcincta isolate WARC Sus (inbred).</title>
        <authorList>
            <person name="Mitreva M."/>
        </authorList>
    </citation>
    <scope>NUCLEOTIDE SEQUENCE [LARGE SCALE GENOMIC DNA]</scope>
    <source>
        <strain evidence="11 12">S</strain>
    </source>
</reference>
<evidence type="ECO:0000256" key="3">
    <source>
        <dbReference type="ARBA" id="ARBA00009045"/>
    </source>
</evidence>
<keyword evidence="12" id="KW-1185">Reference proteome</keyword>
<proteinExistence type="inferred from homology"/>
<organism evidence="11 12">
    <name type="scientific">Teladorsagia circumcincta</name>
    <name type="common">Brown stomach worm</name>
    <name type="synonym">Ostertagia circumcincta</name>
    <dbReference type="NCBI Taxonomy" id="45464"/>
    <lineage>
        <taxon>Eukaryota</taxon>
        <taxon>Metazoa</taxon>
        <taxon>Ecdysozoa</taxon>
        <taxon>Nematoda</taxon>
        <taxon>Chromadorea</taxon>
        <taxon>Rhabditida</taxon>
        <taxon>Rhabditina</taxon>
        <taxon>Rhabditomorpha</taxon>
        <taxon>Strongyloidea</taxon>
        <taxon>Trichostrongylidae</taxon>
        <taxon>Teladorsagia</taxon>
    </lineage>
</organism>
<dbReference type="EC" id="3.4.21.105" evidence="4"/>
<name>A0A2G9V0K5_TELCI</name>
<evidence type="ECO:0000256" key="6">
    <source>
        <dbReference type="ARBA" id="ARBA00022801"/>
    </source>
</evidence>
<feature type="transmembrane region" description="Helical" evidence="9">
    <location>
        <begin position="201"/>
        <end position="219"/>
    </location>
</feature>
<dbReference type="InterPro" id="IPR022764">
    <property type="entry name" value="Peptidase_S54_rhomboid_dom"/>
</dbReference>
<feature type="domain" description="Peptidase S54 rhomboid" evidence="10">
    <location>
        <begin position="135"/>
        <end position="271"/>
    </location>
</feature>
<keyword evidence="6" id="KW-0378">Hydrolase</keyword>
<dbReference type="Pfam" id="PF01694">
    <property type="entry name" value="Rhomboid"/>
    <property type="match status" value="1"/>
</dbReference>
<evidence type="ECO:0000256" key="2">
    <source>
        <dbReference type="ARBA" id="ARBA00004141"/>
    </source>
</evidence>
<dbReference type="GO" id="GO:0004252">
    <property type="term" value="F:serine-type endopeptidase activity"/>
    <property type="evidence" value="ECO:0007669"/>
    <property type="project" value="InterPro"/>
</dbReference>
<dbReference type="GO" id="GO:0006465">
    <property type="term" value="P:signal peptide processing"/>
    <property type="evidence" value="ECO:0007669"/>
    <property type="project" value="TreeGrafter"/>
</dbReference>
<feature type="transmembrane region" description="Helical" evidence="9">
    <location>
        <begin position="225"/>
        <end position="252"/>
    </location>
</feature>
<evidence type="ECO:0000259" key="10">
    <source>
        <dbReference type="Pfam" id="PF01694"/>
    </source>
</evidence>
<evidence type="ECO:0000256" key="7">
    <source>
        <dbReference type="ARBA" id="ARBA00022989"/>
    </source>
</evidence>
<keyword evidence="8 9" id="KW-0472">Membrane</keyword>
<evidence type="ECO:0000256" key="8">
    <source>
        <dbReference type="ARBA" id="ARBA00023136"/>
    </source>
</evidence>
<comment type="similarity">
    <text evidence="3">Belongs to the peptidase S54 family.</text>
</comment>
<gene>
    <name evidence="11" type="ORF">TELCIR_01912</name>
</gene>
<dbReference type="EMBL" id="KZ345085">
    <property type="protein sequence ID" value="PIO76021.1"/>
    <property type="molecule type" value="Genomic_DNA"/>
</dbReference>
<protein>
    <recommendedName>
        <fullName evidence="4">rhomboid protease</fullName>
        <ecNumber evidence="4">3.4.21.105</ecNumber>
    </recommendedName>
</protein>